<dbReference type="GO" id="GO:0016787">
    <property type="term" value="F:hydrolase activity"/>
    <property type="evidence" value="ECO:0007669"/>
    <property type="project" value="UniProtKB-KW"/>
</dbReference>
<protein>
    <submittedName>
        <fullName evidence="3">Class B sortase</fullName>
        <ecNumber evidence="3">3.4.22.71</ecNumber>
    </submittedName>
</protein>
<sequence>MSKKEKKKGRMGGIIRNLVLIIAAAVFLFSAYQLVMIYLEYKKGTDEYDKIRQYAVESPVKEETKENDEAEGEEEGEEAQEVQEPQGPQIDFEALKAVNPDVVGWIEIETLDISYPIVQTTDNDHYLHYTFEGQRNANGAIFLEHTNSSDFEDCNTIIYGHNMRNGSMFGTFRKLHEQSNLTSPYVWICTPKHTWRYKIFSVHTASVTGETYTLFSMADEQFAEYLKSMKSASELQLDAEADKDDKVITMSTCTGNSSTRFVIQAKRLEKGEN</sequence>
<dbReference type="SUPFAM" id="SSF63817">
    <property type="entry name" value="Sortase"/>
    <property type="match status" value="1"/>
</dbReference>
<evidence type="ECO:0000256" key="1">
    <source>
        <dbReference type="ARBA" id="ARBA00022801"/>
    </source>
</evidence>
<dbReference type="EMBL" id="JACRTP010000001">
    <property type="protein sequence ID" value="MBC8627478.1"/>
    <property type="molecule type" value="Genomic_DNA"/>
</dbReference>
<dbReference type="Pfam" id="PF04203">
    <property type="entry name" value="Sortase"/>
    <property type="match status" value="1"/>
</dbReference>
<proteinExistence type="predicted"/>
<keyword evidence="1 3" id="KW-0378">Hydrolase</keyword>
<dbReference type="RefSeq" id="WP_022304495.1">
    <property type="nucleotide sequence ID" value="NZ_DAWEED010000022.1"/>
</dbReference>
<evidence type="ECO:0000256" key="2">
    <source>
        <dbReference type="SAM" id="MobiDB-lite"/>
    </source>
</evidence>
<evidence type="ECO:0000313" key="3">
    <source>
        <dbReference type="EMBL" id="MBC8627478.1"/>
    </source>
</evidence>
<reference evidence="3 4" key="1">
    <citation type="submission" date="2020-08" db="EMBL/GenBank/DDBJ databases">
        <title>Genome public.</title>
        <authorList>
            <person name="Liu C."/>
            <person name="Sun Q."/>
        </authorList>
    </citation>
    <scope>NUCLEOTIDE SEQUENCE [LARGE SCALE GENOMIC DNA]</scope>
    <source>
        <strain evidence="3 4">3_YM_SP_D4_24.mj</strain>
    </source>
</reference>
<dbReference type="InterPro" id="IPR023365">
    <property type="entry name" value="Sortase_dom-sf"/>
</dbReference>
<feature type="region of interest" description="Disordered" evidence="2">
    <location>
        <begin position="59"/>
        <end position="88"/>
    </location>
</feature>
<dbReference type="Gene3D" id="2.40.260.10">
    <property type="entry name" value="Sortase"/>
    <property type="match status" value="1"/>
</dbReference>
<accession>A0ABR7P854</accession>
<dbReference type="CDD" id="cd05826">
    <property type="entry name" value="Sortase_B"/>
    <property type="match status" value="1"/>
</dbReference>
<dbReference type="Proteomes" id="UP000661649">
    <property type="component" value="Unassembled WGS sequence"/>
</dbReference>
<feature type="compositionally biased region" description="Acidic residues" evidence="2">
    <location>
        <begin position="65"/>
        <end position="81"/>
    </location>
</feature>
<dbReference type="EC" id="3.4.22.71" evidence="3"/>
<dbReference type="InterPro" id="IPR009835">
    <property type="entry name" value="SrtB"/>
</dbReference>
<evidence type="ECO:0000313" key="4">
    <source>
        <dbReference type="Proteomes" id="UP000661649"/>
    </source>
</evidence>
<keyword evidence="4" id="KW-1185">Reference proteome</keyword>
<dbReference type="InterPro" id="IPR005754">
    <property type="entry name" value="Sortase"/>
</dbReference>
<organism evidence="3 4">
    <name type="scientific">Blautia stercoris</name>
    <dbReference type="NCBI Taxonomy" id="871664"/>
    <lineage>
        <taxon>Bacteria</taxon>
        <taxon>Bacillati</taxon>
        <taxon>Bacillota</taxon>
        <taxon>Clostridia</taxon>
        <taxon>Lachnospirales</taxon>
        <taxon>Lachnospiraceae</taxon>
        <taxon>Blautia</taxon>
    </lineage>
</organism>
<dbReference type="NCBIfam" id="TIGR03064">
    <property type="entry name" value="sortase_srtB"/>
    <property type="match status" value="1"/>
</dbReference>
<gene>
    <name evidence="3" type="primary">srtB</name>
    <name evidence="3" type="ORF">H8712_02345</name>
</gene>
<name>A0ABR7P854_9FIRM</name>
<comment type="caution">
    <text evidence="3">The sequence shown here is derived from an EMBL/GenBank/DDBJ whole genome shotgun (WGS) entry which is preliminary data.</text>
</comment>